<dbReference type="EMBL" id="BLBS01000057">
    <property type="protein sequence ID" value="GET93432.1"/>
    <property type="molecule type" value="Genomic_DNA"/>
</dbReference>
<reference evidence="2" key="1">
    <citation type="submission" date="2019-11" db="EMBL/GenBank/DDBJ databases">
        <title>Leishmania tarentolae CDS.</title>
        <authorList>
            <person name="Goto Y."/>
            <person name="Yamagishi J."/>
        </authorList>
    </citation>
    <scope>NUCLEOTIDE SEQUENCE [LARGE SCALE GENOMIC DNA]</scope>
    <source>
        <strain evidence="2">Parrot Tar II</strain>
    </source>
</reference>
<gene>
    <name evidence="2" type="ORF">LtaPh_3635400</name>
</gene>
<name>A0A640KV69_LEITA</name>
<feature type="transmembrane region" description="Helical" evidence="1">
    <location>
        <begin position="203"/>
        <end position="224"/>
    </location>
</feature>
<organism evidence="2 3">
    <name type="scientific">Leishmania tarentolae</name>
    <name type="common">Sauroleishmania tarentolae</name>
    <dbReference type="NCBI Taxonomy" id="5689"/>
    <lineage>
        <taxon>Eukaryota</taxon>
        <taxon>Discoba</taxon>
        <taxon>Euglenozoa</taxon>
        <taxon>Kinetoplastea</taxon>
        <taxon>Metakinetoplastina</taxon>
        <taxon>Trypanosomatida</taxon>
        <taxon>Trypanosomatidae</taxon>
        <taxon>Leishmaniinae</taxon>
        <taxon>Leishmania</taxon>
        <taxon>lizard Leishmania</taxon>
    </lineage>
</organism>
<feature type="transmembrane region" description="Helical" evidence="1">
    <location>
        <begin position="51"/>
        <end position="72"/>
    </location>
</feature>
<comment type="caution">
    <text evidence="2">The sequence shown here is derived from an EMBL/GenBank/DDBJ whole genome shotgun (WGS) entry which is preliminary data.</text>
</comment>
<evidence type="ECO:0000313" key="2">
    <source>
        <dbReference type="EMBL" id="GET93432.1"/>
    </source>
</evidence>
<keyword evidence="1" id="KW-1133">Transmembrane helix</keyword>
<dbReference type="AlphaFoldDB" id="A0A640KV69"/>
<evidence type="ECO:0000256" key="1">
    <source>
        <dbReference type="SAM" id="Phobius"/>
    </source>
</evidence>
<keyword evidence="1" id="KW-0812">Transmembrane</keyword>
<proteinExistence type="predicted"/>
<evidence type="ECO:0000313" key="3">
    <source>
        <dbReference type="Proteomes" id="UP000419144"/>
    </source>
</evidence>
<sequence>MLDVPRCTQRGHVSSATLYLPTPIRRLYRYFHCHFLTFPIIRLRVAQRVELFHELILLFFLRNLLLLLLWCWNTRGTNARTIHLTLNYIHHHLVDLFLELCVADFVVQCLIDRVVHDLLDQPCPGHFFAHRHHGLLDFLHLHKVVHLLHNLAALLESTRHPHLTDLVLQLHGHGVHLCFGSVHPIHCLSRANHLLCQHPHRHLVILLCCLFHRYFYFGFLATYLGDLKLNFALLRAQTARPLAHLFLGRRPVEYATKYRHYCSFLMPLLLS</sequence>
<keyword evidence="3" id="KW-1185">Reference proteome</keyword>
<protein>
    <submittedName>
        <fullName evidence="2">Snf7-like protein</fullName>
    </submittedName>
</protein>
<dbReference type="Proteomes" id="UP000419144">
    <property type="component" value="Unassembled WGS sequence"/>
</dbReference>
<dbReference type="VEuPathDB" id="TriTrypDB:LtaPh_3635400"/>
<accession>A0A640KV69</accession>
<keyword evidence="1" id="KW-0472">Membrane</keyword>